<feature type="domain" description="SANT" evidence="12">
    <location>
        <begin position="870"/>
        <end position="921"/>
    </location>
</feature>
<protein>
    <recommendedName>
        <fullName evidence="15">ELM2 and SANT domain-containing protein 1</fullName>
    </recommendedName>
</protein>
<comment type="caution">
    <text evidence="13">The sequence shown here is derived from an EMBL/GenBank/DDBJ whole genome shotgun (WGS) entry which is preliminary data.</text>
</comment>
<accession>A0A401P390</accession>
<feature type="compositionally biased region" description="Polar residues" evidence="9">
    <location>
        <begin position="720"/>
        <end position="744"/>
    </location>
</feature>
<dbReference type="PROSITE" id="PS50157">
    <property type="entry name" value="ZINC_FINGER_C2H2_2"/>
    <property type="match status" value="1"/>
</dbReference>
<organism evidence="13 14">
    <name type="scientific">Scyliorhinus torazame</name>
    <name type="common">Cloudy catshark</name>
    <name type="synonym">Catulus torazame</name>
    <dbReference type="NCBI Taxonomy" id="75743"/>
    <lineage>
        <taxon>Eukaryota</taxon>
        <taxon>Metazoa</taxon>
        <taxon>Chordata</taxon>
        <taxon>Craniata</taxon>
        <taxon>Vertebrata</taxon>
        <taxon>Chondrichthyes</taxon>
        <taxon>Elasmobranchii</taxon>
        <taxon>Galeomorphii</taxon>
        <taxon>Galeoidea</taxon>
        <taxon>Carcharhiniformes</taxon>
        <taxon>Scyliorhinidae</taxon>
        <taxon>Scyliorhinus</taxon>
    </lineage>
</organism>
<evidence type="ECO:0008006" key="15">
    <source>
        <dbReference type="Google" id="ProtNLM"/>
    </source>
</evidence>
<dbReference type="PROSITE" id="PS51156">
    <property type="entry name" value="ELM2"/>
    <property type="match status" value="1"/>
</dbReference>
<evidence type="ECO:0000256" key="1">
    <source>
        <dbReference type="ARBA" id="ARBA00004123"/>
    </source>
</evidence>
<feature type="compositionally biased region" description="Basic and acidic residues" evidence="9">
    <location>
        <begin position="448"/>
        <end position="462"/>
    </location>
</feature>
<dbReference type="InterPro" id="IPR017884">
    <property type="entry name" value="SANT_dom"/>
</dbReference>
<feature type="domain" description="C2H2-type" evidence="10">
    <location>
        <begin position="1063"/>
        <end position="1090"/>
    </location>
</feature>
<keyword evidence="6" id="KW-0804">Transcription</keyword>
<keyword evidence="2" id="KW-0597">Phosphoprotein</keyword>
<dbReference type="EMBL" id="BFAA01007123">
    <property type="protein sequence ID" value="GCB67573.1"/>
    <property type="molecule type" value="Genomic_DNA"/>
</dbReference>
<proteinExistence type="predicted"/>
<evidence type="ECO:0000259" key="11">
    <source>
        <dbReference type="PROSITE" id="PS51156"/>
    </source>
</evidence>
<dbReference type="InterPro" id="IPR009057">
    <property type="entry name" value="Homeodomain-like_sf"/>
</dbReference>
<feature type="compositionally biased region" description="Acidic residues" evidence="9">
    <location>
        <begin position="969"/>
        <end position="983"/>
    </location>
</feature>
<feature type="region of interest" description="Disordered" evidence="9">
    <location>
        <begin position="445"/>
        <end position="553"/>
    </location>
</feature>
<evidence type="ECO:0000256" key="3">
    <source>
        <dbReference type="ARBA" id="ARBA00022990"/>
    </source>
</evidence>
<dbReference type="PANTHER" id="PTHR16089">
    <property type="entry name" value="REST COREPRESSOR COREST PROTEIN-RELATED"/>
    <property type="match status" value="1"/>
</dbReference>
<keyword evidence="8" id="KW-0862">Zinc</keyword>
<dbReference type="STRING" id="75743.A0A401P390"/>
<feature type="compositionally biased region" description="Basic and acidic residues" evidence="9">
    <location>
        <begin position="585"/>
        <end position="602"/>
    </location>
</feature>
<feature type="compositionally biased region" description="Basic residues" evidence="9">
    <location>
        <begin position="123"/>
        <end position="137"/>
    </location>
</feature>
<dbReference type="InterPro" id="IPR001005">
    <property type="entry name" value="SANT/Myb"/>
</dbReference>
<dbReference type="GO" id="GO:0003714">
    <property type="term" value="F:transcription corepressor activity"/>
    <property type="evidence" value="ECO:0007669"/>
    <property type="project" value="TreeGrafter"/>
</dbReference>
<dbReference type="OMA" id="QHLPPYY"/>
<keyword evidence="7" id="KW-0539">Nucleus</keyword>
<dbReference type="InterPro" id="IPR051066">
    <property type="entry name" value="Trans_reg/Corepressor"/>
</dbReference>
<keyword evidence="8" id="KW-0863">Zinc-finger</keyword>
<dbReference type="GO" id="GO:0003677">
    <property type="term" value="F:DNA binding"/>
    <property type="evidence" value="ECO:0007669"/>
    <property type="project" value="UniProtKB-KW"/>
</dbReference>
<evidence type="ECO:0000256" key="7">
    <source>
        <dbReference type="ARBA" id="ARBA00023242"/>
    </source>
</evidence>
<comment type="subcellular location">
    <subcellularLocation>
        <location evidence="1">Nucleus</location>
    </subcellularLocation>
</comment>
<sequence>RSEAEVSGGLVNTQPPMVLEAPARVGQCQSVASDLGINRGSGAATENTMPPNWAASVLIDHLPTKGSLNWKPPCSWTQNVAPFCGSIGSILNSNTPSPFSHMITKQGATNQLQKQQLQQTQLQHHHQQQKPPQHQHHQQQIQPPHQQQIEPSHQQQIEPSHQQQIEPPHQQQIQPPHQQQIQPPHQQQIQPPHQQQIQPPHQQQNQPQYQAQQQNQLHRQLQQHQLQHQQAQLLHQHQHQQQSNEALPQHQFFQYSFSQSQKQELPPKTVLNVFHQPHQPSLLPLYSHQAQNMCQQHIFQQFFPHQQPPQSLGLRRVQVSQGSDPSQHIVSTAAQFQQLSEAQVRKSLQKSTVVGHKPKLPPRQLVTEFQVPSAKLAQYSFKERKTKLSLFELQRLENPPCTAENARQHWPQAYGPELQKLLNVPPNHCVQNQLKLFEVDSLPSKSVQADKVDGLSPKEQEKTQLSQDSKRTAQVAAQEPASPADEAAAGVVHNTTRKGRISNETNGLEPQHVSTEPLSSRNSSAETLANDSREESKRRTAGHSKATVESAATRGQLDDGCLMPLVIPVSVPVRKMDSVTTNTDRTGEGESQRNLSSEKDPSDLSLSLLTSRRRRLSRGSGMEHSAQEDASSRGHVNPTAKLKRRPRPEPLFIPPKPLNHVSVITYPPGTLYQSNLRSPVRLLDHPLDKNFQPPPYTPPPILSPMREGSGLYFNAFLSSTSNSSQPVTPRSTPKTSLTQSNSAETPPPVLSLMNETTPASIEPRINIGPKFQAAIPELQDRFLAALDANHADLVFMPWEGHKTNRLNQQRVDNLMTLACSSILPGGGTNQELVFHCLHESKGNTLAAMNMLLIKKTPRGRSKALLNYHYAGSDKWTSAEKKMFNKGLAAHKKDFFLVQKLVNTKTVAQCVEFYYTYKKQVKIGRNGVLIFGDVSDSNGKNEEEPVEIDRKDSLPRRARVPIVTEVKKEEEDEEEDEQGQEEEYSPDHKKLILTQAKVAKNEQNSAVHSQGVHLRKNPDPTYRCSYRPRQPAVTTAAPRMLSRSEQAQSGATAKPAKQSQENIFPCKKCGKVFSKVKSRSAHMKSHSVQEKKQREAELKSRIMAEEEQTVETDKYKDYSYCYQDV</sequence>
<dbReference type="PROSITE" id="PS51293">
    <property type="entry name" value="SANT"/>
    <property type="match status" value="1"/>
</dbReference>
<feature type="compositionally biased region" description="Polar residues" evidence="9">
    <location>
        <begin position="1042"/>
        <end position="1059"/>
    </location>
</feature>
<dbReference type="PANTHER" id="PTHR16089:SF24">
    <property type="entry name" value="MITOTIC DEACETYLASE-ASSOCIATED SANT DOMAIN PROTEIN"/>
    <property type="match status" value="1"/>
</dbReference>
<feature type="non-terminal residue" evidence="13">
    <location>
        <position position="1"/>
    </location>
</feature>
<feature type="region of interest" description="Disordered" evidence="9">
    <location>
        <begin position="1077"/>
        <end position="1096"/>
    </location>
</feature>
<evidence type="ECO:0000256" key="2">
    <source>
        <dbReference type="ARBA" id="ARBA00022553"/>
    </source>
</evidence>
<dbReference type="GO" id="GO:0006357">
    <property type="term" value="P:regulation of transcription by RNA polymerase II"/>
    <property type="evidence" value="ECO:0007669"/>
    <property type="project" value="TreeGrafter"/>
</dbReference>
<dbReference type="Proteomes" id="UP000288216">
    <property type="component" value="Unassembled WGS sequence"/>
</dbReference>
<feature type="region of interest" description="Disordered" evidence="9">
    <location>
        <begin position="576"/>
        <end position="654"/>
    </location>
</feature>
<gene>
    <name evidence="13" type="ORF">scyTo_0013721</name>
</gene>
<evidence type="ECO:0000313" key="14">
    <source>
        <dbReference type="Proteomes" id="UP000288216"/>
    </source>
</evidence>
<reference evidence="13 14" key="1">
    <citation type="journal article" date="2018" name="Nat. Ecol. Evol.">
        <title>Shark genomes provide insights into elasmobranch evolution and the origin of vertebrates.</title>
        <authorList>
            <person name="Hara Y"/>
            <person name="Yamaguchi K"/>
            <person name="Onimaru K"/>
            <person name="Kadota M"/>
            <person name="Koyanagi M"/>
            <person name="Keeley SD"/>
            <person name="Tatsumi K"/>
            <person name="Tanaka K"/>
            <person name="Motone F"/>
            <person name="Kageyama Y"/>
            <person name="Nozu R"/>
            <person name="Adachi N"/>
            <person name="Nishimura O"/>
            <person name="Nakagawa R"/>
            <person name="Tanegashima C"/>
            <person name="Kiyatake I"/>
            <person name="Matsumoto R"/>
            <person name="Murakumo K"/>
            <person name="Nishida K"/>
            <person name="Terakita A"/>
            <person name="Kuratani S"/>
            <person name="Sato K"/>
            <person name="Hyodo S Kuraku.S."/>
        </authorList>
    </citation>
    <scope>NUCLEOTIDE SEQUENCE [LARGE SCALE GENOMIC DNA]</scope>
</reference>
<keyword evidence="4" id="KW-0805">Transcription regulation</keyword>
<dbReference type="GO" id="GO:0000118">
    <property type="term" value="C:histone deacetylase complex"/>
    <property type="evidence" value="ECO:0007669"/>
    <property type="project" value="TreeGrafter"/>
</dbReference>
<keyword evidence="3" id="KW-0007">Acetylation</keyword>
<evidence type="ECO:0000256" key="5">
    <source>
        <dbReference type="ARBA" id="ARBA00023125"/>
    </source>
</evidence>
<feature type="compositionally biased region" description="Polar residues" evidence="9">
    <location>
        <begin position="502"/>
        <end position="530"/>
    </location>
</feature>
<feature type="region of interest" description="Disordered" evidence="9">
    <location>
        <begin position="1000"/>
        <end position="1059"/>
    </location>
</feature>
<dbReference type="AlphaFoldDB" id="A0A401P390"/>
<dbReference type="InterPro" id="IPR013087">
    <property type="entry name" value="Znf_C2H2_type"/>
</dbReference>
<evidence type="ECO:0000259" key="10">
    <source>
        <dbReference type="PROSITE" id="PS50157"/>
    </source>
</evidence>
<dbReference type="Gene3D" id="1.10.10.60">
    <property type="entry name" value="Homeodomain-like"/>
    <property type="match status" value="1"/>
</dbReference>
<feature type="compositionally biased region" description="Basic and acidic residues" evidence="9">
    <location>
        <begin position="1086"/>
        <end position="1096"/>
    </location>
</feature>
<evidence type="ECO:0000256" key="9">
    <source>
        <dbReference type="SAM" id="MobiDB-lite"/>
    </source>
</evidence>
<evidence type="ECO:0000256" key="4">
    <source>
        <dbReference type="ARBA" id="ARBA00023015"/>
    </source>
</evidence>
<dbReference type="FunFam" id="1.10.10.60:FF:000086">
    <property type="entry name" value="transcriptional-regulating factor 1 isoform X1"/>
    <property type="match status" value="1"/>
</dbReference>
<dbReference type="GO" id="GO:0005667">
    <property type="term" value="C:transcription regulator complex"/>
    <property type="evidence" value="ECO:0007669"/>
    <property type="project" value="TreeGrafter"/>
</dbReference>
<dbReference type="SMART" id="SM01189">
    <property type="entry name" value="ELM2"/>
    <property type="match status" value="1"/>
</dbReference>
<feature type="domain" description="ELM2" evidence="11">
    <location>
        <begin position="763"/>
        <end position="855"/>
    </location>
</feature>
<dbReference type="GO" id="GO:0008270">
    <property type="term" value="F:zinc ion binding"/>
    <property type="evidence" value="ECO:0007669"/>
    <property type="project" value="UniProtKB-KW"/>
</dbReference>
<dbReference type="SUPFAM" id="SSF46689">
    <property type="entry name" value="Homeodomain-like"/>
    <property type="match status" value="1"/>
</dbReference>
<dbReference type="OrthoDB" id="10258692at2759"/>
<dbReference type="Pfam" id="PF01448">
    <property type="entry name" value="ELM2"/>
    <property type="match status" value="1"/>
</dbReference>
<dbReference type="SMART" id="SM00717">
    <property type="entry name" value="SANT"/>
    <property type="match status" value="1"/>
</dbReference>
<keyword evidence="8" id="KW-0479">Metal-binding</keyword>
<keyword evidence="5" id="KW-0238">DNA-binding</keyword>
<feature type="region of interest" description="Disordered" evidence="9">
    <location>
        <begin position="720"/>
        <end position="750"/>
    </location>
</feature>
<feature type="region of interest" description="Disordered" evidence="9">
    <location>
        <begin position="98"/>
        <end position="245"/>
    </location>
</feature>
<evidence type="ECO:0000313" key="13">
    <source>
        <dbReference type="EMBL" id="GCB67573.1"/>
    </source>
</evidence>
<name>A0A401P390_SCYTO</name>
<evidence type="ECO:0000256" key="6">
    <source>
        <dbReference type="ARBA" id="ARBA00023163"/>
    </source>
</evidence>
<feature type="compositionally biased region" description="Low complexity" evidence="9">
    <location>
        <begin position="138"/>
        <end position="242"/>
    </location>
</feature>
<dbReference type="PROSITE" id="PS00028">
    <property type="entry name" value="ZINC_FINGER_C2H2_1"/>
    <property type="match status" value="1"/>
</dbReference>
<dbReference type="InterPro" id="IPR000949">
    <property type="entry name" value="ELM2_dom"/>
</dbReference>
<keyword evidence="14" id="KW-1185">Reference proteome</keyword>
<evidence type="ECO:0000256" key="8">
    <source>
        <dbReference type="PROSITE-ProRule" id="PRU00042"/>
    </source>
</evidence>
<dbReference type="Pfam" id="PF00249">
    <property type="entry name" value="Myb_DNA-binding"/>
    <property type="match status" value="1"/>
</dbReference>
<feature type="compositionally biased region" description="Low complexity" evidence="9">
    <location>
        <begin position="111"/>
        <end position="122"/>
    </location>
</feature>
<feature type="region of interest" description="Disordered" evidence="9">
    <location>
        <begin position="960"/>
        <end position="987"/>
    </location>
</feature>
<evidence type="ECO:0000259" key="12">
    <source>
        <dbReference type="PROSITE" id="PS51293"/>
    </source>
</evidence>